<keyword evidence="4" id="KW-1185">Reference proteome</keyword>
<evidence type="ECO:0000256" key="2">
    <source>
        <dbReference type="SAM" id="Phobius"/>
    </source>
</evidence>
<feature type="transmembrane region" description="Helical" evidence="2">
    <location>
        <begin position="302"/>
        <end position="320"/>
    </location>
</feature>
<accession>A0A518E3M6</accession>
<dbReference type="EMBL" id="CP036433">
    <property type="protein sequence ID" value="QDU98643.1"/>
    <property type="molecule type" value="Genomic_DNA"/>
</dbReference>
<dbReference type="KEGG" id="lcre:Pla8534_65150"/>
<sequence>MNSTKPKKSAAKPSASANHAPSPTGATLPPTSSLQRIAFVASVAPQQQVLLELPHAMQRWAVVVPEEGTPAASPSQPVDSSTLAQPTAGSKAAAPAPAHPAVDLLLLTIPARSSDAVLEAEPDLQATMQQWAEASLAPGEPPCMVMLLQGARICWTPGRVAVLAPPDRLESIVGNLIETAFLEAELRGIERDLGQAWPQLEADLPLAFEFEERSIRKRKQLRNRFQQVLLLRAKLARIGPYVHAPHLHPPTLASQVGERLRERARMPHRHEFLGEQLEVFERVYELCGERSSNFMQTRSGNILEWIIIVLLLAQLLFSSFDLLTSLGQ</sequence>
<feature type="compositionally biased region" description="Low complexity" evidence="1">
    <location>
        <begin position="11"/>
        <end position="23"/>
    </location>
</feature>
<gene>
    <name evidence="3" type="ORF">Pla8534_65150</name>
</gene>
<evidence type="ECO:0000256" key="1">
    <source>
        <dbReference type="SAM" id="MobiDB-lite"/>
    </source>
</evidence>
<feature type="compositionally biased region" description="Polar residues" evidence="1">
    <location>
        <begin position="72"/>
        <end position="83"/>
    </location>
</feature>
<proteinExistence type="predicted"/>
<dbReference type="OrthoDB" id="215477at2"/>
<dbReference type="AlphaFoldDB" id="A0A518E3M6"/>
<feature type="compositionally biased region" description="Basic residues" evidence="1">
    <location>
        <begin position="1"/>
        <end position="10"/>
    </location>
</feature>
<dbReference type="Proteomes" id="UP000317648">
    <property type="component" value="Chromosome"/>
</dbReference>
<evidence type="ECO:0000313" key="4">
    <source>
        <dbReference type="Proteomes" id="UP000317648"/>
    </source>
</evidence>
<keyword evidence="2" id="KW-0472">Membrane</keyword>
<protein>
    <recommendedName>
        <fullName evidence="5">DUF155 domain-containing protein</fullName>
    </recommendedName>
</protein>
<feature type="region of interest" description="Disordered" evidence="1">
    <location>
        <begin position="68"/>
        <end position="95"/>
    </location>
</feature>
<keyword evidence="2" id="KW-0812">Transmembrane</keyword>
<evidence type="ECO:0000313" key="3">
    <source>
        <dbReference type="EMBL" id="QDU98643.1"/>
    </source>
</evidence>
<organism evidence="3 4">
    <name type="scientific">Lignipirellula cremea</name>
    <dbReference type="NCBI Taxonomy" id="2528010"/>
    <lineage>
        <taxon>Bacteria</taxon>
        <taxon>Pseudomonadati</taxon>
        <taxon>Planctomycetota</taxon>
        <taxon>Planctomycetia</taxon>
        <taxon>Pirellulales</taxon>
        <taxon>Pirellulaceae</taxon>
        <taxon>Lignipirellula</taxon>
    </lineage>
</organism>
<dbReference type="RefSeq" id="WP_145058065.1">
    <property type="nucleotide sequence ID" value="NZ_CP036433.1"/>
</dbReference>
<keyword evidence="2" id="KW-1133">Transmembrane helix</keyword>
<feature type="region of interest" description="Disordered" evidence="1">
    <location>
        <begin position="1"/>
        <end position="30"/>
    </location>
</feature>
<feature type="compositionally biased region" description="Low complexity" evidence="1">
    <location>
        <begin position="84"/>
        <end position="95"/>
    </location>
</feature>
<evidence type="ECO:0008006" key="5">
    <source>
        <dbReference type="Google" id="ProtNLM"/>
    </source>
</evidence>
<name>A0A518E3M6_9BACT</name>
<reference evidence="3 4" key="1">
    <citation type="submission" date="2019-02" db="EMBL/GenBank/DDBJ databases">
        <title>Deep-cultivation of Planctomycetes and their phenomic and genomic characterization uncovers novel biology.</title>
        <authorList>
            <person name="Wiegand S."/>
            <person name="Jogler M."/>
            <person name="Boedeker C."/>
            <person name="Pinto D."/>
            <person name="Vollmers J."/>
            <person name="Rivas-Marin E."/>
            <person name="Kohn T."/>
            <person name="Peeters S.H."/>
            <person name="Heuer A."/>
            <person name="Rast P."/>
            <person name="Oberbeckmann S."/>
            <person name="Bunk B."/>
            <person name="Jeske O."/>
            <person name="Meyerdierks A."/>
            <person name="Storesund J.E."/>
            <person name="Kallscheuer N."/>
            <person name="Luecker S."/>
            <person name="Lage O.M."/>
            <person name="Pohl T."/>
            <person name="Merkel B.J."/>
            <person name="Hornburger P."/>
            <person name="Mueller R.-W."/>
            <person name="Bruemmer F."/>
            <person name="Labrenz M."/>
            <person name="Spormann A.M."/>
            <person name="Op den Camp H."/>
            <person name="Overmann J."/>
            <person name="Amann R."/>
            <person name="Jetten M.S.M."/>
            <person name="Mascher T."/>
            <person name="Medema M.H."/>
            <person name="Devos D.P."/>
            <person name="Kaster A.-K."/>
            <person name="Ovreas L."/>
            <person name="Rohde M."/>
            <person name="Galperin M.Y."/>
            <person name="Jogler C."/>
        </authorList>
    </citation>
    <scope>NUCLEOTIDE SEQUENCE [LARGE SCALE GENOMIC DNA]</scope>
    <source>
        <strain evidence="3 4">Pla85_3_4</strain>
    </source>
</reference>